<dbReference type="PANTHER" id="PTHR21485:SF3">
    <property type="entry name" value="N-ACYLNEURAMINATE CYTIDYLYLTRANSFERASE"/>
    <property type="match status" value="1"/>
</dbReference>
<dbReference type="SFLD" id="SFLDG01138">
    <property type="entry name" value="C1.6.2:_Deoxy-d-mannose-octulo"/>
    <property type="match status" value="1"/>
</dbReference>
<evidence type="ECO:0000313" key="8">
    <source>
        <dbReference type="EMBL" id="SEK89062.1"/>
    </source>
</evidence>
<evidence type="ECO:0000256" key="3">
    <source>
        <dbReference type="ARBA" id="ARBA00011881"/>
    </source>
</evidence>
<evidence type="ECO:0000313" key="9">
    <source>
        <dbReference type="Proteomes" id="UP000182321"/>
    </source>
</evidence>
<reference evidence="9" key="1">
    <citation type="submission" date="2016-10" db="EMBL/GenBank/DDBJ databases">
        <authorList>
            <person name="Varghese N."/>
        </authorList>
    </citation>
    <scope>NUCLEOTIDE SEQUENCE [LARGE SCALE GENOMIC DNA]</scope>
    <source>
        <strain evidence="9">ACV-9</strain>
    </source>
</reference>
<name>A0A1H7KQL8_9FIRM</name>
<feature type="binding site" evidence="7">
    <location>
        <position position="12"/>
    </location>
    <ligand>
        <name>substrate</name>
    </ligand>
</feature>
<evidence type="ECO:0000256" key="4">
    <source>
        <dbReference type="ARBA" id="ARBA00022723"/>
    </source>
</evidence>
<dbReference type="Gene3D" id="3.40.50.1000">
    <property type="entry name" value="HAD superfamily/HAD-like"/>
    <property type="match status" value="1"/>
</dbReference>
<dbReference type="SFLD" id="SFLDS00003">
    <property type="entry name" value="Haloacid_Dehalogenase"/>
    <property type="match status" value="1"/>
</dbReference>
<dbReference type="GO" id="GO:0046872">
    <property type="term" value="F:metal ion binding"/>
    <property type="evidence" value="ECO:0007669"/>
    <property type="project" value="UniProtKB-KW"/>
</dbReference>
<dbReference type="SUPFAM" id="SSF56784">
    <property type="entry name" value="HAD-like"/>
    <property type="match status" value="1"/>
</dbReference>
<dbReference type="GO" id="GO:0008781">
    <property type="term" value="F:N-acylneuraminate cytidylyltransferase activity"/>
    <property type="evidence" value="ECO:0007669"/>
    <property type="project" value="TreeGrafter"/>
</dbReference>
<keyword evidence="6 7" id="KW-0460">Magnesium</keyword>
<feature type="binding site" evidence="7">
    <location>
        <position position="104"/>
    </location>
    <ligand>
        <name>Mg(2+)</name>
        <dbReference type="ChEBI" id="CHEBI:18420"/>
    </ligand>
</feature>
<accession>A0A1H7KQL8</accession>
<dbReference type="NCBIfam" id="TIGR01670">
    <property type="entry name" value="KdsC-phosphatas"/>
    <property type="match status" value="1"/>
</dbReference>
<dbReference type="FunFam" id="3.40.50.1000:FF:000029">
    <property type="entry name" value="3-deoxy-D-manno-octulosonate 8-phosphate phosphatase KdsC"/>
    <property type="match status" value="1"/>
</dbReference>
<dbReference type="GO" id="GO:0016788">
    <property type="term" value="F:hydrolase activity, acting on ester bonds"/>
    <property type="evidence" value="ECO:0007669"/>
    <property type="project" value="InterPro"/>
</dbReference>
<keyword evidence="5" id="KW-0378">Hydrolase</keyword>
<dbReference type="InterPro" id="IPR010023">
    <property type="entry name" value="KdsC_fam"/>
</dbReference>
<dbReference type="AlphaFoldDB" id="A0A1H7KQL8"/>
<keyword evidence="4 7" id="KW-0479">Metal-binding</keyword>
<comment type="subunit">
    <text evidence="3">Homotetramer.</text>
</comment>
<dbReference type="InterPro" id="IPR036412">
    <property type="entry name" value="HAD-like_sf"/>
</dbReference>
<evidence type="ECO:0000256" key="1">
    <source>
        <dbReference type="ARBA" id="ARBA00001946"/>
    </source>
</evidence>
<feature type="binding site" evidence="7">
    <location>
        <position position="10"/>
    </location>
    <ligand>
        <name>Mg(2+)</name>
        <dbReference type="ChEBI" id="CHEBI:18420"/>
    </ligand>
</feature>
<evidence type="ECO:0000256" key="6">
    <source>
        <dbReference type="ARBA" id="ARBA00022842"/>
    </source>
</evidence>
<dbReference type="SFLD" id="SFLDG01136">
    <property type="entry name" value="C1.6:_Phosphoserine_Phosphatas"/>
    <property type="match status" value="1"/>
</dbReference>
<dbReference type="RefSeq" id="WP_074791635.1">
    <property type="nucleotide sequence ID" value="NZ_FNZX01000013.1"/>
</dbReference>
<evidence type="ECO:0000256" key="5">
    <source>
        <dbReference type="ARBA" id="ARBA00022801"/>
    </source>
</evidence>
<protein>
    <submittedName>
        <fullName evidence="8">3-deoxy-D-manno-octulosonate 8-phosphate phosphatase (KDO 8-P phosphatase)</fullName>
    </submittedName>
</protein>
<comment type="similarity">
    <text evidence="2">Belongs to the KdsC family.</text>
</comment>
<dbReference type="EMBL" id="FNZX01000013">
    <property type="protein sequence ID" value="SEK89062.1"/>
    <property type="molecule type" value="Genomic_DNA"/>
</dbReference>
<gene>
    <name evidence="8" type="ORF">SAMN02910377_02120</name>
</gene>
<dbReference type="PANTHER" id="PTHR21485">
    <property type="entry name" value="HAD SUPERFAMILY MEMBERS CMAS AND KDSC"/>
    <property type="match status" value="1"/>
</dbReference>
<dbReference type="PIRSF" id="PIRSF006118">
    <property type="entry name" value="KDO8-P_Ptase"/>
    <property type="match status" value="1"/>
</dbReference>
<comment type="cofactor">
    <cofactor evidence="1 7">
        <name>Mg(2+)</name>
        <dbReference type="ChEBI" id="CHEBI:18420"/>
    </cofactor>
</comment>
<dbReference type="InterPro" id="IPR023214">
    <property type="entry name" value="HAD_sf"/>
</dbReference>
<dbReference type="Proteomes" id="UP000182321">
    <property type="component" value="Unassembled WGS sequence"/>
</dbReference>
<organism evidence="8 9">
    <name type="scientific">Pseudobutyrivibrio ruminis</name>
    <dbReference type="NCBI Taxonomy" id="46206"/>
    <lineage>
        <taxon>Bacteria</taxon>
        <taxon>Bacillati</taxon>
        <taxon>Bacillota</taxon>
        <taxon>Clostridia</taxon>
        <taxon>Lachnospirales</taxon>
        <taxon>Lachnospiraceae</taxon>
        <taxon>Pseudobutyrivibrio</taxon>
    </lineage>
</organism>
<sequence length="158" mass="17257">MKNIKYLVLDVDGTLTDGHIYMGQDGEIMKAFSAKDGYGICHIAKPNGITPVIITGRVSKIVENRAKELSITEIYQGVADKLPKLMEILEKNGDSLEQCAYCGDDLNDYDCMKHIKEAGGIVGCPADAAKEVIELADYVASKDGGRGAVREFIEWLVE</sequence>
<evidence type="ECO:0000256" key="7">
    <source>
        <dbReference type="PIRSR" id="PIRSR006118-2"/>
    </source>
</evidence>
<evidence type="ECO:0000256" key="2">
    <source>
        <dbReference type="ARBA" id="ARBA00005893"/>
    </source>
</evidence>
<dbReference type="InterPro" id="IPR050793">
    <property type="entry name" value="CMP-NeuNAc_synthase"/>
</dbReference>
<keyword evidence="9" id="KW-1185">Reference proteome</keyword>
<proteinExistence type="inferred from homology"/>